<dbReference type="EMBL" id="JANFYS010000005">
    <property type="protein sequence ID" value="MCQ4769571.1"/>
    <property type="molecule type" value="Genomic_DNA"/>
</dbReference>
<keyword evidence="1 2" id="KW-0808">Transferase</keyword>
<dbReference type="GO" id="GO:0016773">
    <property type="term" value="F:phosphotransferase activity, alcohol group as acceptor"/>
    <property type="evidence" value="ECO:0007669"/>
    <property type="project" value="UniProtKB-UniRule"/>
</dbReference>
<feature type="binding site" evidence="1">
    <location>
        <begin position="19"/>
        <end position="26"/>
    </location>
    <ligand>
        <name>ATP</name>
        <dbReference type="ChEBI" id="CHEBI:30616"/>
    </ligand>
</feature>
<accession>A0AAW5JHK3</accession>
<evidence type="ECO:0000313" key="3">
    <source>
        <dbReference type="Proteomes" id="UP001204562"/>
    </source>
</evidence>
<evidence type="ECO:0000313" key="2">
    <source>
        <dbReference type="EMBL" id="MCQ4769571.1"/>
    </source>
</evidence>
<dbReference type="GO" id="GO:0009254">
    <property type="term" value="P:peptidoglycan turnover"/>
    <property type="evidence" value="ECO:0007669"/>
    <property type="project" value="UniProtKB-UniRule"/>
</dbReference>
<dbReference type="Gene3D" id="3.30.420.40">
    <property type="match status" value="2"/>
</dbReference>
<comment type="function">
    <text evidence="1">Catalyzes the specific phosphorylation of 1,6-anhydro-N-acetylmuramic acid (anhMurNAc) with the simultaneous cleavage of the 1,6-anhydro ring, generating MurNAc-6-P. Is required for the utilization of anhMurNAc either imported from the medium or derived from its own cell wall murein, and thus plays a role in cell wall recycling.</text>
</comment>
<dbReference type="HAMAP" id="MF_01270">
    <property type="entry name" value="AnhMurNAc_kinase"/>
    <property type="match status" value="1"/>
</dbReference>
<comment type="pathway">
    <text evidence="1">Amino-sugar metabolism; 1,6-anhydro-N-acetylmuramate degradation.</text>
</comment>
<dbReference type="GO" id="GO:0006040">
    <property type="term" value="P:amino sugar metabolic process"/>
    <property type="evidence" value="ECO:0007669"/>
    <property type="project" value="InterPro"/>
</dbReference>
<keyword evidence="1 2" id="KW-0418">Kinase</keyword>
<dbReference type="NCBIfam" id="NF007148">
    <property type="entry name" value="PRK09585.3-2"/>
    <property type="match status" value="1"/>
</dbReference>
<keyword evidence="1" id="KW-0067">ATP-binding</keyword>
<dbReference type="GO" id="GO:0097175">
    <property type="term" value="P:1,6-anhydro-N-acetyl-beta-muramic acid catabolic process"/>
    <property type="evidence" value="ECO:0007669"/>
    <property type="project" value="UniProtKB-UniRule"/>
</dbReference>
<dbReference type="GO" id="GO:0005524">
    <property type="term" value="F:ATP binding"/>
    <property type="evidence" value="ECO:0007669"/>
    <property type="project" value="UniProtKB-UniRule"/>
</dbReference>
<dbReference type="RefSeq" id="WP_256303308.1">
    <property type="nucleotide sequence ID" value="NZ_JANFYS010000005.1"/>
</dbReference>
<comment type="caution">
    <text evidence="2">The sequence shown here is derived from an EMBL/GenBank/DDBJ whole genome shotgun (WGS) entry which is preliminary data.</text>
</comment>
<sequence>MLREIQKKPVRRVVGMMSGTSVDGVDAAVVEIGGSAGEPQVKLLAFENRPYPPAVREQIFALFRPETATVDKVGYMNFLLGELYAQSALSAIRKAGLRPEDIDVIGSHGQTIWHEPSPCGKDGYPVRYTVQIGEGSVIAARTGIPTVSDFRVADMAVGGQGAPLVPFSEYLLYRREKETILLQNIGGIGNMTVLPAAAKPEEVYAFDTGPGNMIIDAVVTALSEGRRTFDEGGRLGAGGRVDPELLAQLQQEPYYTRPLPKTTGRELFGEQYTARILEWRRTHPLSDADLVATVTDLTAWSIVDAYERYVHQRYHASEIVVGGGGSYNQTLLGFLKRRFAPRGVAVRTQEDLGWSSDAKEAVAFALLADCCVRERPNTLPSVTGAREAAVMGKLSLPAGREATCI</sequence>
<dbReference type="Pfam" id="PF03702">
    <property type="entry name" value="AnmK"/>
    <property type="match status" value="1"/>
</dbReference>
<comment type="similarity">
    <text evidence="1">Belongs to the anhydro-N-acetylmuramic acid kinase family.</text>
</comment>
<proteinExistence type="inferred from homology"/>
<keyword evidence="1" id="KW-0119">Carbohydrate metabolism</keyword>
<dbReference type="EC" id="2.7.1.170" evidence="1"/>
<dbReference type="InterPro" id="IPR043129">
    <property type="entry name" value="ATPase_NBD"/>
</dbReference>
<dbReference type="Proteomes" id="UP001204562">
    <property type="component" value="Unassembled WGS sequence"/>
</dbReference>
<dbReference type="PANTHER" id="PTHR30605">
    <property type="entry name" value="ANHYDRO-N-ACETYLMURAMIC ACID KINASE"/>
    <property type="match status" value="1"/>
</dbReference>
<keyword evidence="1" id="KW-0547">Nucleotide-binding</keyword>
<dbReference type="AlphaFoldDB" id="A0AAW5JHK3"/>
<comment type="catalytic activity">
    <reaction evidence="1">
        <text>1,6-anhydro-N-acetyl-beta-muramate + ATP + H2O = N-acetyl-D-muramate 6-phosphate + ADP + H(+)</text>
        <dbReference type="Rhea" id="RHEA:24952"/>
        <dbReference type="ChEBI" id="CHEBI:15377"/>
        <dbReference type="ChEBI" id="CHEBI:15378"/>
        <dbReference type="ChEBI" id="CHEBI:30616"/>
        <dbReference type="ChEBI" id="CHEBI:58690"/>
        <dbReference type="ChEBI" id="CHEBI:58722"/>
        <dbReference type="ChEBI" id="CHEBI:456216"/>
        <dbReference type="EC" id="2.7.1.170"/>
    </reaction>
</comment>
<dbReference type="GO" id="GO:0016301">
    <property type="term" value="F:kinase activity"/>
    <property type="evidence" value="ECO:0007669"/>
    <property type="project" value="UniProtKB-KW"/>
</dbReference>
<protein>
    <recommendedName>
        <fullName evidence="1">Anhydro-N-acetylmuramic acid kinase</fullName>
        <ecNumber evidence="1">2.7.1.170</ecNumber>
    </recommendedName>
    <alternativeName>
        <fullName evidence="1">AnhMurNAc kinase</fullName>
    </alternativeName>
</protein>
<evidence type="ECO:0000256" key="1">
    <source>
        <dbReference type="HAMAP-Rule" id="MF_01270"/>
    </source>
</evidence>
<dbReference type="PANTHER" id="PTHR30605:SF0">
    <property type="entry name" value="ANHYDRO-N-ACETYLMURAMIC ACID KINASE"/>
    <property type="match status" value="1"/>
</dbReference>
<reference evidence="2" key="1">
    <citation type="submission" date="2022-06" db="EMBL/GenBank/DDBJ databases">
        <title>Isolation of gut microbiota from human fecal samples.</title>
        <authorList>
            <person name="Pamer E.G."/>
            <person name="Barat B."/>
            <person name="Waligurski E."/>
            <person name="Medina S."/>
            <person name="Paddock L."/>
            <person name="Mostad J."/>
        </authorList>
    </citation>
    <scope>NUCLEOTIDE SEQUENCE</scope>
    <source>
        <strain evidence="2">DFI.9.91</strain>
    </source>
</reference>
<name>A0AAW5JHK3_9FIRM</name>
<comment type="pathway">
    <text evidence="1">Cell wall biogenesis; peptidoglycan recycling.</text>
</comment>
<dbReference type="SUPFAM" id="SSF53067">
    <property type="entry name" value="Actin-like ATPase domain"/>
    <property type="match status" value="1"/>
</dbReference>
<dbReference type="InterPro" id="IPR005338">
    <property type="entry name" value="Anhydro_N_Ac-Mur_kinase"/>
</dbReference>
<organism evidence="2 3">
    <name type="scientific">Intestinimonas massiliensis</name>
    <name type="common">ex Afouda et al. 2020</name>
    <dbReference type="NCBI Taxonomy" id="1673721"/>
    <lineage>
        <taxon>Bacteria</taxon>
        <taxon>Bacillati</taxon>
        <taxon>Bacillota</taxon>
        <taxon>Clostridia</taxon>
        <taxon>Eubacteriales</taxon>
        <taxon>Intestinimonas</taxon>
    </lineage>
</organism>
<gene>
    <name evidence="1" type="primary">anmK</name>
    <name evidence="2" type="ORF">NE579_03690</name>
</gene>
<dbReference type="CDD" id="cd24050">
    <property type="entry name" value="ASKHA_NBD_ANMK"/>
    <property type="match status" value="1"/>
</dbReference>